<sequence length="242" mass="27491">MIAPYTMAKHCETVRMLAYTLAICSFLLPKAMGYVLPYGFRLTILIIVLVMLVVGFATPKLYTRRWDRMTREKMDDHQATLESDRALEAFEREHAAWLAEPGIYLTKVGDGTLQQWLDEIDREKRVAKEREKQDELDRKMIEAMDSEIRLKDQINQALSQPPTREVVMDKPEPSRSSPPPIFSFSPVSTPHRSVGGGKGEPFSWDCMVCGSDHGMIYMGTGSRAVCNRCGHAINNVVDRRLP</sequence>
<name>A0A6G6XJD7_9CAUD</name>
<evidence type="ECO:0000256" key="2">
    <source>
        <dbReference type="SAM" id="Phobius"/>
    </source>
</evidence>
<dbReference type="Proteomes" id="UP000503093">
    <property type="component" value="Segment"/>
</dbReference>
<dbReference type="EMBL" id="MN908687">
    <property type="protein sequence ID" value="QIG58229.1"/>
    <property type="molecule type" value="Genomic_DNA"/>
</dbReference>
<gene>
    <name evidence="3" type="primary">77</name>
    <name evidence="3" type="ORF">SEA_SKOG_77</name>
</gene>
<keyword evidence="4" id="KW-1185">Reference proteome</keyword>
<protein>
    <submittedName>
        <fullName evidence="3">Uncharacterized protein</fullName>
    </submittedName>
</protein>
<dbReference type="RefSeq" id="YP_010059327.1">
    <property type="nucleotide sequence ID" value="NC_054725.1"/>
</dbReference>
<keyword evidence="2" id="KW-0812">Transmembrane</keyword>
<reference evidence="3 4" key="1">
    <citation type="submission" date="2020-01" db="EMBL/GenBank/DDBJ databases">
        <authorList>
            <person name="Alvaro L.E."/>
            <person name="Baker K.N."/>
            <person name="Baxter I.S."/>
            <person name="Brown M.R."/>
            <person name="Driscoll K.D."/>
            <person name="Elrubaie J.M."/>
            <person name="Feith S.L."/>
            <person name="Indihar D.F."/>
            <person name="Knoch V.T."/>
            <person name="Koirtyohann K.M."/>
            <person name="Kratz M.A."/>
            <person name="Lear A.H."/>
            <person name="Lindblom K.E."/>
            <person name="Marcus E.R."/>
            <person name="Murphy M.E."/>
            <person name="Sensor R."/>
            <person name="Sherman S.J."/>
            <person name="Swift V.R."/>
            <person name="White K.E."/>
            <person name="Wills S.J."/>
            <person name="Gatt S.M."/>
            <person name="Lohbauer S.A."/>
            <person name="Power T.R."/>
            <person name="Rosales K.A."/>
            <person name="Sisson B.M."/>
            <person name="Isern S."/>
            <person name="Michael S.F."/>
            <person name="Sunnen C.N."/>
            <person name="Garlena R.A."/>
            <person name="Russell D.A."/>
            <person name="Pope W.H."/>
            <person name="Jacobs-Sera D."/>
            <person name="Hatfull G.F."/>
        </authorList>
    </citation>
    <scope>NUCLEOTIDE SEQUENCE [LARGE SCALE GENOMIC DNA]</scope>
</reference>
<dbReference type="GeneID" id="64766559"/>
<keyword evidence="2" id="KW-0472">Membrane</keyword>
<organism evidence="3 4">
    <name type="scientific">Gordonia phage Skog</name>
    <dbReference type="NCBI Taxonomy" id="2704033"/>
    <lineage>
        <taxon>Viruses</taxon>
        <taxon>Duplodnaviria</taxon>
        <taxon>Heunggongvirae</taxon>
        <taxon>Uroviricota</taxon>
        <taxon>Caudoviricetes</taxon>
        <taxon>Skogvirus</taxon>
        <taxon>Skogvirus Skog</taxon>
    </lineage>
</organism>
<evidence type="ECO:0000313" key="4">
    <source>
        <dbReference type="Proteomes" id="UP000503093"/>
    </source>
</evidence>
<evidence type="ECO:0000256" key="1">
    <source>
        <dbReference type="SAM" id="MobiDB-lite"/>
    </source>
</evidence>
<dbReference type="KEGG" id="vg:64766559"/>
<evidence type="ECO:0000313" key="3">
    <source>
        <dbReference type="EMBL" id="QIG58229.1"/>
    </source>
</evidence>
<proteinExistence type="predicted"/>
<feature type="region of interest" description="Disordered" evidence="1">
    <location>
        <begin position="161"/>
        <end position="197"/>
    </location>
</feature>
<keyword evidence="2" id="KW-1133">Transmembrane helix</keyword>
<feature type="transmembrane region" description="Helical" evidence="2">
    <location>
        <begin position="43"/>
        <end position="63"/>
    </location>
</feature>
<accession>A0A6G6XJD7</accession>